<dbReference type="PIRSF" id="PIRSF005962">
    <property type="entry name" value="Pept_M20D_amidohydro"/>
    <property type="match status" value="1"/>
</dbReference>
<evidence type="ECO:0000313" key="5">
    <source>
        <dbReference type="Proteomes" id="UP000500961"/>
    </source>
</evidence>
<dbReference type="InterPro" id="IPR017439">
    <property type="entry name" value="Amidohydrolase"/>
</dbReference>
<dbReference type="GO" id="GO:0046872">
    <property type="term" value="F:metal ion binding"/>
    <property type="evidence" value="ECO:0007669"/>
    <property type="project" value="UniProtKB-KW"/>
</dbReference>
<dbReference type="GO" id="GO:0016787">
    <property type="term" value="F:hydrolase activity"/>
    <property type="evidence" value="ECO:0007669"/>
    <property type="project" value="UniProtKB-KW"/>
</dbReference>
<dbReference type="InterPro" id="IPR011650">
    <property type="entry name" value="Peptidase_M20_dimer"/>
</dbReference>
<dbReference type="SUPFAM" id="SSF55031">
    <property type="entry name" value="Bacterial exopeptidase dimerisation domain"/>
    <property type="match status" value="1"/>
</dbReference>
<dbReference type="KEGG" id="ttz:FHG85_11265"/>
<dbReference type="RefSeq" id="WP_173075946.1">
    <property type="nucleotide sequence ID" value="NZ_CP041345.1"/>
</dbReference>
<feature type="binding site" evidence="2">
    <location>
        <position position="134"/>
    </location>
    <ligand>
        <name>Mn(2+)</name>
        <dbReference type="ChEBI" id="CHEBI:29035"/>
        <label>2</label>
    </ligand>
</feature>
<dbReference type="Gene3D" id="3.40.630.10">
    <property type="entry name" value="Zn peptidases"/>
    <property type="match status" value="1"/>
</dbReference>
<evidence type="ECO:0000313" key="4">
    <source>
        <dbReference type="EMBL" id="QKG80817.1"/>
    </source>
</evidence>
<accession>A0A7D3XHW8</accession>
<feature type="binding site" evidence="2">
    <location>
        <position position="160"/>
    </location>
    <ligand>
        <name>Mn(2+)</name>
        <dbReference type="ChEBI" id="CHEBI:29035"/>
        <label>2</label>
    </ligand>
</feature>
<protein>
    <submittedName>
        <fullName evidence="4">Amidohydrolase</fullName>
    </submittedName>
</protein>
<dbReference type="PANTHER" id="PTHR11014">
    <property type="entry name" value="PEPTIDASE M20 FAMILY MEMBER"/>
    <property type="match status" value="1"/>
</dbReference>
<feature type="binding site" evidence="2">
    <location>
        <position position="101"/>
    </location>
    <ligand>
        <name>Mn(2+)</name>
        <dbReference type="ChEBI" id="CHEBI:29035"/>
        <label>2</label>
    </ligand>
</feature>
<name>A0A7D3XHW8_9BACT</name>
<evidence type="ECO:0000256" key="1">
    <source>
        <dbReference type="ARBA" id="ARBA00022801"/>
    </source>
</evidence>
<feature type="binding site" evidence="2">
    <location>
        <position position="355"/>
    </location>
    <ligand>
        <name>Mn(2+)</name>
        <dbReference type="ChEBI" id="CHEBI:29035"/>
        <label>2</label>
    </ligand>
</feature>
<dbReference type="Proteomes" id="UP000500961">
    <property type="component" value="Chromosome"/>
</dbReference>
<feature type="binding site" evidence="2">
    <location>
        <position position="99"/>
    </location>
    <ligand>
        <name>Mn(2+)</name>
        <dbReference type="ChEBI" id="CHEBI:29035"/>
        <label>2</label>
    </ligand>
</feature>
<organism evidence="4 5">
    <name type="scientific">Tenuifilum thalassicum</name>
    <dbReference type="NCBI Taxonomy" id="2590900"/>
    <lineage>
        <taxon>Bacteria</taxon>
        <taxon>Pseudomonadati</taxon>
        <taxon>Bacteroidota</taxon>
        <taxon>Bacteroidia</taxon>
        <taxon>Bacteroidales</taxon>
        <taxon>Tenuifilaceae</taxon>
        <taxon>Tenuifilum</taxon>
    </lineage>
</organism>
<dbReference type="PANTHER" id="PTHR11014:SF169">
    <property type="entry name" value="CLAN MH, FAMILY M20, PEPTIDASE T-LIKE METALLOPEPTIDASE"/>
    <property type="match status" value="1"/>
</dbReference>
<reference evidence="4 5" key="1">
    <citation type="submission" date="2019-07" db="EMBL/GenBank/DDBJ databases">
        <title>Thalassofilum flectens gen. nov., sp. nov., a novel moderate thermophilic anaerobe from a shallow sea hot spring in Kunashir Island (Russia), representing a new family in the order Bacteroidales, and proposal of Thalassofilacea fam. nov.</title>
        <authorList>
            <person name="Kochetkova T.V."/>
            <person name="Podosokorskaya O.A."/>
            <person name="Novikov A."/>
            <person name="Elcheninov A.G."/>
            <person name="Toshchakov S.V."/>
            <person name="Kublanov I.V."/>
        </authorList>
    </citation>
    <scope>NUCLEOTIDE SEQUENCE [LARGE SCALE GENOMIC DNA]</scope>
    <source>
        <strain evidence="4 5">38-H</strain>
    </source>
</reference>
<sequence>MPLPTSLLSDLITLRQYLHKHPELSGFESATSQKVAELLAETNPTEIIENIGGYGVAAVFDSGHNGPTVLFRADMDALPIEESNLFAYRSSNRGIAHLCGHDGHTSILVGLAKILSVNPPKRGKVVLLFQPAEETGEGASKVISDPKFKRIKPDYAFGLHNLPGFEKGTIYTRVGTFASASTGMIVELKGLSSHAAHPEDGNNPDRAMANIILGFNKIASEKAGFKDFVLLTVIHAKLGEVAFGTTPGKATVMATLRSFENGDMQLLKQKAESVVNSICSEYNLKHTITYQEEFPATINHPESNEIVKDACNKLVLKHHSLSLPFRWSEDFGHFSNICNTAFFGVGAGINHPQLHNEDYDFPDEIIEPSILVFEQVLSQLLNG</sequence>
<dbReference type="InterPro" id="IPR036264">
    <property type="entry name" value="Bact_exopeptidase_dim_dom"/>
</dbReference>
<dbReference type="NCBIfam" id="TIGR01891">
    <property type="entry name" value="amidohydrolases"/>
    <property type="match status" value="1"/>
</dbReference>
<feature type="domain" description="Peptidase M20 dimerisation" evidence="3">
    <location>
        <begin position="182"/>
        <end position="282"/>
    </location>
</feature>
<proteinExistence type="predicted"/>
<dbReference type="Pfam" id="PF07687">
    <property type="entry name" value="M20_dimer"/>
    <property type="match status" value="1"/>
</dbReference>
<evidence type="ECO:0000259" key="3">
    <source>
        <dbReference type="Pfam" id="PF07687"/>
    </source>
</evidence>
<keyword evidence="2" id="KW-0464">Manganese</keyword>
<dbReference type="EMBL" id="CP041345">
    <property type="protein sequence ID" value="QKG80817.1"/>
    <property type="molecule type" value="Genomic_DNA"/>
</dbReference>
<keyword evidence="5" id="KW-1185">Reference proteome</keyword>
<dbReference type="InterPro" id="IPR002933">
    <property type="entry name" value="Peptidase_M20"/>
</dbReference>
<keyword evidence="2" id="KW-0479">Metal-binding</keyword>
<dbReference type="SUPFAM" id="SSF53187">
    <property type="entry name" value="Zn-dependent exopeptidases"/>
    <property type="match status" value="1"/>
</dbReference>
<gene>
    <name evidence="4" type="ORF">FHG85_11265</name>
</gene>
<dbReference type="Pfam" id="PF01546">
    <property type="entry name" value="Peptidase_M20"/>
    <property type="match status" value="1"/>
</dbReference>
<comment type="cofactor">
    <cofactor evidence="2">
        <name>Mn(2+)</name>
        <dbReference type="ChEBI" id="CHEBI:29035"/>
    </cofactor>
    <text evidence="2">The Mn(2+) ion enhances activity.</text>
</comment>
<dbReference type="Gene3D" id="3.30.70.360">
    <property type="match status" value="1"/>
</dbReference>
<dbReference type="AlphaFoldDB" id="A0A7D3XHW8"/>
<keyword evidence="1 4" id="KW-0378">Hydrolase</keyword>
<evidence type="ECO:0000256" key="2">
    <source>
        <dbReference type="PIRSR" id="PIRSR005962-1"/>
    </source>
</evidence>